<sequence length="83" mass="9337">MNIPELTVLFAQASLGYDNFLYLDGSIRRDESSTLPKGNNVYYYPAVSLSFVFDKFIEADWLSFGKLSANYAEVGNSNLQPDK</sequence>
<proteinExistence type="predicted"/>
<dbReference type="AlphaFoldDB" id="A0A9D7XT31"/>
<gene>
    <name evidence="1" type="ORF">IPP15_12375</name>
</gene>
<evidence type="ECO:0008006" key="3">
    <source>
        <dbReference type="Google" id="ProtNLM"/>
    </source>
</evidence>
<accession>A0A9D7XT31</accession>
<dbReference type="Proteomes" id="UP000808337">
    <property type="component" value="Unassembled WGS sequence"/>
</dbReference>
<protein>
    <recommendedName>
        <fullName evidence="3">TonB-dependent receptor</fullName>
    </recommendedName>
</protein>
<comment type="caution">
    <text evidence="1">The sequence shown here is derived from an EMBL/GenBank/DDBJ whole genome shotgun (WGS) entry which is preliminary data.</text>
</comment>
<evidence type="ECO:0000313" key="1">
    <source>
        <dbReference type="EMBL" id="MBK9983188.1"/>
    </source>
</evidence>
<organism evidence="1 2">
    <name type="scientific">Candidatus Opimibacter skivensis</name>
    <dbReference type="NCBI Taxonomy" id="2982028"/>
    <lineage>
        <taxon>Bacteria</taxon>
        <taxon>Pseudomonadati</taxon>
        <taxon>Bacteroidota</taxon>
        <taxon>Saprospiria</taxon>
        <taxon>Saprospirales</taxon>
        <taxon>Saprospiraceae</taxon>
        <taxon>Candidatus Opimibacter</taxon>
    </lineage>
</organism>
<reference evidence="1 2" key="1">
    <citation type="submission" date="2020-10" db="EMBL/GenBank/DDBJ databases">
        <title>Connecting structure to function with the recovery of over 1000 high-quality activated sludge metagenome-assembled genomes encoding full-length rRNA genes using long-read sequencing.</title>
        <authorList>
            <person name="Singleton C.M."/>
            <person name="Petriglieri F."/>
            <person name="Kristensen J.M."/>
            <person name="Kirkegaard R.H."/>
            <person name="Michaelsen T.Y."/>
            <person name="Andersen M.H."/>
            <person name="Karst S.M."/>
            <person name="Dueholm M.S."/>
            <person name="Nielsen P.H."/>
            <person name="Albertsen M."/>
        </authorList>
    </citation>
    <scope>NUCLEOTIDE SEQUENCE [LARGE SCALE GENOMIC DNA]</scope>
    <source>
        <strain evidence="1">Ribe_18-Q3-R11-54_MAXAC.273</strain>
    </source>
</reference>
<dbReference type="EMBL" id="JADKGY010000012">
    <property type="protein sequence ID" value="MBK9983188.1"/>
    <property type="molecule type" value="Genomic_DNA"/>
</dbReference>
<name>A0A9D7XT31_9BACT</name>
<evidence type="ECO:0000313" key="2">
    <source>
        <dbReference type="Proteomes" id="UP000808337"/>
    </source>
</evidence>